<organism evidence="3 4">
    <name type="scientific">Paspalum notatum var. saurae</name>
    <dbReference type="NCBI Taxonomy" id="547442"/>
    <lineage>
        <taxon>Eukaryota</taxon>
        <taxon>Viridiplantae</taxon>
        <taxon>Streptophyta</taxon>
        <taxon>Embryophyta</taxon>
        <taxon>Tracheophyta</taxon>
        <taxon>Spermatophyta</taxon>
        <taxon>Magnoliopsida</taxon>
        <taxon>Liliopsida</taxon>
        <taxon>Poales</taxon>
        <taxon>Poaceae</taxon>
        <taxon>PACMAD clade</taxon>
        <taxon>Panicoideae</taxon>
        <taxon>Andropogonodae</taxon>
        <taxon>Paspaleae</taxon>
        <taxon>Paspalinae</taxon>
        <taxon>Paspalum</taxon>
    </lineage>
</organism>
<dbReference type="PANTHER" id="PTHR46148:SF57">
    <property type="entry name" value="OS12G0499874 PROTEIN"/>
    <property type="match status" value="1"/>
</dbReference>
<proteinExistence type="predicted"/>
<evidence type="ECO:0000256" key="1">
    <source>
        <dbReference type="SAM" id="MobiDB-lite"/>
    </source>
</evidence>
<dbReference type="Proteomes" id="UP001341281">
    <property type="component" value="Chromosome 07"/>
</dbReference>
<dbReference type="AlphaFoldDB" id="A0AAQ3X4P6"/>
<dbReference type="InterPro" id="IPR056924">
    <property type="entry name" value="SH3_Tf2-1"/>
</dbReference>
<protein>
    <recommendedName>
        <fullName evidence="2">Tf2-1-like SH3-like domain-containing protein</fullName>
    </recommendedName>
</protein>
<dbReference type="PANTHER" id="PTHR46148">
    <property type="entry name" value="CHROMO DOMAIN-CONTAINING PROTEIN"/>
    <property type="match status" value="1"/>
</dbReference>
<evidence type="ECO:0000259" key="2">
    <source>
        <dbReference type="Pfam" id="PF24626"/>
    </source>
</evidence>
<feature type="region of interest" description="Disordered" evidence="1">
    <location>
        <begin position="180"/>
        <end position="253"/>
    </location>
</feature>
<feature type="domain" description="Tf2-1-like SH3-like" evidence="2">
    <location>
        <begin position="47"/>
        <end position="111"/>
    </location>
</feature>
<name>A0AAQ3X4P6_PASNO</name>
<keyword evidence="4" id="KW-1185">Reference proteome</keyword>
<feature type="region of interest" description="Disordered" evidence="1">
    <location>
        <begin position="272"/>
        <end position="298"/>
    </location>
</feature>
<feature type="compositionally biased region" description="Acidic residues" evidence="1">
    <location>
        <begin position="201"/>
        <end position="221"/>
    </location>
</feature>
<evidence type="ECO:0000313" key="3">
    <source>
        <dbReference type="EMBL" id="WVZ85708.1"/>
    </source>
</evidence>
<dbReference type="EMBL" id="CP144751">
    <property type="protein sequence ID" value="WVZ85708.1"/>
    <property type="molecule type" value="Genomic_DNA"/>
</dbReference>
<gene>
    <name evidence="3" type="ORF">U9M48_032599</name>
</gene>
<sequence>MVLVGTKVCRMQNSLITIVIKASIKMSPFRGFSYADNRRRDLEFAVGDYVYLKVSPIRGLRRFKVKGKLAPRYIGPFKIIDRKGEVAYQLELPDRLSGVHDVFHVSQLKKCLRVPEEQLQQDELNVRDDLTYTEYPSPNFGNGREDYRNVVIKMCKVKCRLSSAPPACVLVDEVMADPTGSIAYPNPTFSTATGVGRPTESEEEDPEELVPEPSEDEPEEEPAGRTLEVQPPVPSSAPRQSNLRRIRKAPPLTLKTQNKIQRMETHPHRTMMRTTMKPDPWSPLPTAGSTTRCPFLGC</sequence>
<evidence type="ECO:0000313" key="4">
    <source>
        <dbReference type="Proteomes" id="UP001341281"/>
    </source>
</evidence>
<reference evidence="3 4" key="1">
    <citation type="submission" date="2024-02" db="EMBL/GenBank/DDBJ databases">
        <title>High-quality chromosome-scale genome assembly of Pensacola bahiagrass (Paspalum notatum Flugge var. saurae).</title>
        <authorList>
            <person name="Vega J.M."/>
            <person name="Podio M."/>
            <person name="Orjuela J."/>
            <person name="Siena L.A."/>
            <person name="Pessino S.C."/>
            <person name="Combes M.C."/>
            <person name="Mariac C."/>
            <person name="Albertini E."/>
            <person name="Pupilli F."/>
            <person name="Ortiz J.P.A."/>
            <person name="Leblanc O."/>
        </authorList>
    </citation>
    <scope>NUCLEOTIDE SEQUENCE [LARGE SCALE GENOMIC DNA]</scope>
    <source>
        <strain evidence="3">R1</strain>
        <tissue evidence="3">Leaf</tissue>
    </source>
</reference>
<dbReference type="Pfam" id="PF24626">
    <property type="entry name" value="SH3_Tf2-1"/>
    <property type="match status" value="1"/>
</dbReference>
<accession>A0AAQ3X4P6</accession>